<organism evidence="2 3">
    <name type="scientific">Opitutus terrae (strain DSM 11246 / JCM 15787 / PB90-1)</name>
    <dbReference type="NCBI Taxonomy" id="452637"/>
    <lineage>
        <taxon>Bacteria</taxon>
        <taxon>Pseudomonadati</taxon>
        <taxon>Verrucomicrobiota</taxon>
        <taxon>Opitutia</taxon>
        <taxon>Opitutales</taxon>
        <taxon>Opitutaceae</taxon>
        <taxon>Opitutus</taxon>
    </lineage>
</organism>
<gene>
    <name evidence="2" type="ordered locus">Oter_0023</name>
</gene>
<dbReference type="STRING" id="452637.Oter_0023"/>
<dbReference type="Proteomes" id="UP000007013">
    <property type="component" value="Chromosome"/>
</dbReference>
<dbReference type="EMBL" id="CP001032">
    <property type="protein sequence ID" value="ACB73315.1"/>
    <property type="molecule type" value="Genomic_DNA"/>
</dbReference>
<accession>B1ZWJ1</accession>
<dbReference type="KEGG" id="ote:Oter_0023"/>
<name>B1ZWJ1_OPITP</name>
<proteinExistence type="predicted"/>
<reference evidence="2 3" key="1">
    <citation type="journal article" date="2011" name="J. Bacteriol.">
        <title>Genome sequence of the verrucomicrobium Opitutus terrae PB90-1, an abundant inhabitant of rice paddy soil ecosystems.</title>
        <authorList>
            <person name="van Passel M.W."/>
            <person name="Kant R."/>
            <person name="Palva A."/>
            <person name="Copeland A."/>
            <person name="Lucas S."/>
            <person name="Lapidus A."/>
            <person name="Glavina del Rio T."/>
            <person name="Pitluck S."/>
            <person name="Goltsman E."/>
            <person name="Clum A."/>
            <person name="Sun H."/>
            <person name="Schmutz J."/>
            <person name="Larimer F.W."/>
            <person name="Land M.L."/>
            <person name="Hauser L."/>
            <person name="Kyrpides N."/>
            <person name="Mikhailova N."/>
            <person name="Richardson P.P."/>
            <person name="Janssen P.H."/>
            <person name="de Vos W.M."/>
            <person name="Smidt H."/>
        </authorList>
    </citation>
    <scope>NUCLEOTIDE SEQUENCE [LARGE SCALE GENOMIC DNA]</scope>
    <source>
        <strain evidence="3">DSM 11246 / JCM 15787 / PB90-1</strain>
    </source>
</reference>
<dbReference type="HOGENOM" id="CLU_2570462_0_0_0"/>
<feature type="compositionally biased region" description="Low complexity" evidence="1">
    <location>
        <begin position="32"/>
        <end position="68"/>
    </location>
</feature>
<dbReference type="RefSeq" id="WP_012372853.1">
    <property type="nucleotide sequence ID" value="NC_010571.1"/>
</dbReference>
<dbReference type="AlphaFoldDB" id="B1ZWJ1"/>
<protein>
    <submittedName>
        <fullName evidence="2">Uncharacterized protein</fullName>
    </submittedName>
</protein>
<evidence type="ECO:0000256" key="1">
    <source>
        <dbReference type="SAM" id="MobiDB-lite"/>
    </source>
</evidence>
<sequence length="81" mass="8471">MKLQLLYVFVLAAPLLVHLLSRETKVTRVDTEPAAATAEAQPTPSRPAAAKPATAPAAQPVAKPAPATKTQIPAAHAFTFM</sequence>
<keyword evidence="3" id="KW-1185">Reference proteome</keyword>
<evidence type="ECO:0000313" key="3">
    <source>
        <dbReference type="Proteomes" id="UP000007013"/>
    </source>
</evidence>
<evidence type="ECO:0000313" key="2">
    <source>
        <dbReference type="EMBL" id="ACB73315.1"/>
    </source>
</evidence>
<feature type="region of interest" description="Disordered" evidence="1">
    <location>
        <begin position="27"/>
        <end position="68"/>
    </location>
</feature>